<name>A0A9P6I5V6_9PEZI</name>
<dbReference type="GO" id="GO:0005737">
    <property type="term" value="C:cytoplasm"/>
    <property type="evidence" value="ECO:0007669"/>
    <property type="project" value="TreeGrafter"/>
</dbReference>
<reference evidence="2" key="2">
    <citation type="submission" date="2020-11" db="EMBL/GenBank/DDBJ databases">
        <title>Whole genome sequencing of Colletotrichum sp.</title>
        <authorList>
            <person name="Li H."/>
        </authorList>
    </citation>
    <scope>NUCLEOTIDE SEQUENCE</scope>
    <source>
        <strain evidence="2">CkLH20</strain>
    </source>
</reference>
<gene>
    <name evidence="2" type="ORF">CkaCkLH20_05987</name>
</gene>
<dbReference type="SUPFAM" id="SSF51735">
    <property type="entry name" value="NAD(P)-binding Rossmann-fold domains"/>
    <property type="match status" value="1"/>
</dbReference>
<dbReference type="AlphaFoldDB" id="A0A9P6I5V6"/>
<feature type="domain" description="NAD-dependent epimerase/dehydratase" evidence="1">
    <location>
        <begin position="3"/>
        <end position="127"/>
    </location>
</feature>
<dbReference type="Gene3D" id="3.40.50.720">
    <property type="entry name" value="NAD(P)-binding Rossmann-like Domain"/>
    <property type="match status" value="1"/>
</dbReference>
<dbReference type="Pfam" id="PF01370">
    <property type="entry name" value="Epimerase"/>
    <property type="match status" value="1"/>
</dbReference>
<reference evidence="2" key="1">
    <citation type="submission" date="2020-03" db="EMBL/GenBank/DDBJ databases">
        <authorList>
            <person name="He L."/>
        </authorList>
    </citation>
    <scope>NUCLEOTIDE SEQUENCE</scope>
    <source>
        <strain evidence="2">CkLH20</strain>
    </source>
</reference>
<dbReference type="OrthoDB" id="4464973at2759"/>
<dbReference type="Proteomes" id="UP000781932">
    <property type="component" value="Unassembled WGS sequence"/>
</dbReference>
<sequence>MKILVVGGTGMVGGHAALHLQSQGHSVSIAGRRAPEAATSLASLPFIRGDYMQNDFTRDQLSAFDAVVFAAGSDIRHVPAGQVADQHYLQANGEAVPAFARLARESGVRKFVHIGSVYPHILGDVADQNAYVRSRKLAADGVVGLATPEFHACSLDAPIVVGSVPGIVIPMFKAYIDYAEGKLPIPAFAPIGGLNFISTQSLSEAILGAIEHSEAVSGRAILVGDENLTYAEYFEMFFRAVGNPQTLPALDQDHPLLPKATLYAGDRTVVYEPDAEDLRRLGGYRRHDVRTAVGEIVRQYRNADKADVA</sequence>
<dbReference type="PANTHER" id="PTHR48079">
    <property type="entry name" value="PROTEIN YEEZ"/>
    <property type="match status" value="1"/>
</dbReference>
<dbReference type="InterPro" id="IPR051783">
    <property type="entry name" value="NAD(P)-dependent_oxidoreduct"/>
</dbReference>
<dbReference type="GO" id="GO:0004029">
    <property type="term" value="F:aldehyde dehydrogenase (NAD+) activity"/>
    <property type="evidence" value="ECO:0007669"/>
    <property type="project" value="TreeGrafter"/>
</dbReference>
<dbReference type="InterPro" id="IPR001509">
    <property type="entry name" value="Epimerase_deHydtase"/>
</dbReference>
<dbReference type="GeneID" id="62161778"/>
<protein>
    <recommendedName>
        <fullName evidence="1">NAD-dependent epimerase/dehydratase domain-containing protein</fullName>
    </recommendedName>
</protein>
<comment type="caution">
    <text evidence="2">The sequence shown here is derived from an EMBL/GenBank/DDBJ whole genome shotgun (WGS) entry which is preliminary data.</text>
</comment>
<organism evidence="2 3">
    <name type="scientific">Colletotrichum karsti</name>
    <dbReference type="NCBI Taxonomy" id="1095194"/>
    <lineage>
        <taxon>Eukaryota</taxon>
        <taxon>Fungi</taxon>
        <taxon>Dikarya</taxon>
        <taxon>Ascomycota</taxon>
        <taxon>Pezizomycotina</taxon>
        <taxon>Sordariomycetes</taxon>
        <taxon>Hypocreomycetidae</taxon>
        <taxon>Glomerellales</taxon>
        <taxon>Glomerellaceae</taxon>
        <taxon>Colletotrichum</taxon>
        <taxon>Colletotrichum boninense species complex</taxon>
    </lineage>
</organism>
<proteinExistence type="predicted"/>
<dbReference type="InterPro" id="IPR036291">
    <property type="entry name" value="NAD(P)-bd_dom_sf"/>
</dbReference>
<dbReference type="EMBL" id="JAATWM020000017">
    <property type="protein sequence ID" value="KAF9876579.1"/>
    <property type="molecule type" value="Genomic_DNA"/>
</dbReference>
<evidence type="ECO:0000313" key="3">
    <source>
        <dbReference type="Proteomes" id="UP000781932"/>
    </source>
</evidence>
<evidence type="ECO:0000259" key="1">
    <source>
        <dbReference type="Pfam" id="PF01370"/>
    </source>
</evidence>
<dbReference type="PANTHER" id="PTHR48079:SF6">
    <property type="entry name" value="NAD(P)-BINDING DOMAIN-CONTAINING PROTEIN-RELATED"/>
    <property type="match status" value="1"/>
</dbReference>
<dbReference type="RefSeq" id="XP_038746040.1">
    <property type="nucleotide sequence ID" value="XM_038888704.1"/>
</dbReference>
<evidence type="ECO:0000313" key="2">
    <source>
        <dbReference type="EMBL" id="KAF9876579.1"/>
    </source>
</evidence>
<accession>A0A9P6I5V6</accession>
<keyword evidence="3" id="KW-1185">Reference proteome</keyword>